<dbReference type="CDD" id="cd00146">
    <property type="entry name" value="PKD"/>
    <property type="match status" value="1"/>
</dbReference>
<evidence type="ECO:0000256" key="6">
    <source>
        <dbReference type="PROSITE-ProRule" id="PRU01240"/>
    </source>
</evidence>
<dbReference type="CDD" id="cd00063">
    <property type="entry name" value="FN3"/>
    <property type="match status" value="1"/>
</dbReference>
<dbReference type="Gene3D" id="3.50.30.30">
    <property type="match status" value="1"/>
</dbReference>
<dbReference type="PROSITE" id="PS00138">
    <property type="entry name" value="SUBTILASE_SER"/>
    <property type="match status" value="1"/>
</dbReference>
<dbReference type="SUPFAM" id="SSF52025">
    <property type="entry name" value="PA domain"/>
    <property type="match status" value="1"/>
</dbReference>
<dbReference type="InterPro" id="IPR003961">
    <property type="entry name" value="FN3_dom"/>
</dbReference>
<dbReference type="EMBL" id="QFRJ01000015">
    <property type="protein sequence ID" value="PWH81863.1"/>
    <property type="molecule type" value="Genomic_DNA"/>
</dbReference>
<dbReference type="SUPFAM" id="SSF49299">
    <property type="entry name" value="PKD domain"/>
    <property type="match status" value="1"/>
</dbReference>
<dbReference type="Pfam" id="PF18911">
    <property type="entry name" value="PKD_4"/>
    <property type="match status" value="1"/>
</dbReference>
<dbReference type="Pfam" id="PF13573">
    <property type="entry name" value="SprB"/>
    <property type="match status" value="2"/>
</dbReference>
<dbReference type="PRINTS" id="PR00723">
    <property type="entry name" value="SUBTILISIN"/>
</dbReference>
<dbReference type="CDD" id="cd04818">
    <property type="entry name" value="PA_subtilisin_1"/>
    <property type="match status" value="1"/>
</dbReference>
<keyword evidence="4" id="KW-0378">Hydrolase</keyword>
<dbReference type="Gene3D" id="2.60.40.10">
    <property type="entry name" value="Immunoglobulins"/>
    <property type="match status" value="2"/>
</dbReference>
<dbReference type="SUPFAM" id="SSF52743">
    <property type="entry name" value="Subtilisin-like"/>
    <property type="match status" value="1"/>
</dbReference>
<keyword evidence="5" id="KW-0720">Serine protease</keyword>
<keyword evidence="2" id="KW-0645">Protease</keyword>
<dbReference type="InterPro" id="IPR000601">
    <property type="entry name" value="PKD_dom"/>
</dbReference>
<dbReference type="InterPro" id="IPR023828">
    <property type="entry name" value="Peptidase_S8_Ser-AS"/>
</dbReference>
<gene>
    <name evidence="10" type="ORF">DIT68_14315</name>
</gene>
<evidence type="ECO:0000256" key="2">
    <source>
        <dbReference type="ARBA" id="ARBA00022670"/>
    </source>
</evidence>
<evidence type="ECO:0008006" key="12">
    <source>
        <dbReference type="Google" id="ProtNLM"/>
    </source>
</evidence>
<evidence type="ECO:0000313" key="11">
    <source>
        <dbReference type="Proteomes" id="UP000245370"/>
    </source>
</evidence>
<proteinExistence type="inferred from homology"/>
<dbReference type="Proteomes" id="UP000245370">
    <property type="component" value="Unassembled WGS sequence"/>
</dbReference>
<dbReference type="AlphaFoldDB" id="A0A2U2X251"/>
<dbReference type="Pfam" id="PF02225">
    <property type="entry name" value="PA"/>
    <property type="match status" value="1"/>
</dbReference>
<evidence type="ECO:0000313" key="10">
    <source>
        <dbReference type="EMBL" id="PWH81863.1"/>
    </source>
</evidence>
<dbReference type="PROSITE" id="PS51892">
    <property type="entry name" value="SUBTILASE"/>
    <property type="match status" value="1"/>
</dbReference>
<dbReference type="InterPro" id="IPR026444">
    <property type="entry name" value="Secre_tail"/>
</dbReference>
<evidence type="ECO:0000256" key="1">
    <source>
        <dbReference type="ARBA" id="ARBA00011073"/>
    </source>
</evidence>
<evidence type="ECO:0000256" key="7">
    <source>
        <dbReference type="SAM" id="SignalP"/>
    </source>
</evidence>
<dbReference type="InterPro" id="IPR045474">
    <property type="entry name" value="GEVED"/>
</dbReference>
<dbReference type="InterPro" id="IPR000209">
    <property type="entry name" value="Peptidase_S8/S53_dom"/>
</dbReference>
<protein>
    <recommendedName>
        <fullName evidence="12">PKD domain-containing protein</fullName>
    </recommendedName>
</protein>
<dbReference type="InterPro" id="IPR051048">
    <property type="entry name" value="Peptidase_S8/S53_subtilisin"/>
</dbReference>
<feature type="domain" description="Fibronectin type-III" evidence="9">
    <location>
        <begin position="453"/>
        <end position="539"/>
    </location>
</feature>
<feature type="chain" id="PRO_5015569812" description="PKD domain-containing protein" evidence="7">
    <location>
        <begin position="22"/>
        <end position="1151"/>
    </location>
</feature>
<dbReference type="PROSITE" id="PS50093">
    <property type="entry name" value="PKD"/>
    <property type="match status" value="1"/>
</dbReference>
<dbReference type="PROSITE" id="PS00137">
    <property type="entry name" value="SUBTILASE_HIS"/>
    <property type="match status" value="1"/>
</dbReference>
<organism evidence="10 11">
    <name type="scientific">Brumimicrobium oceani</name>
    <dbReference type="NCBI Taxonomy" id="2100725"/>
    <lineage>
        <taxon>Bacteria</taxon>
        <taxon>Pseudomonadati</taxon>
        <taxon>Bacteroidota</taxon>
        <taxon>Flavobacteriia</taxon>
        <taxon>Flavobacteriales</taxon>
        <taxon>Crocinitomicaceae</taxon>
        <taxon>Brumimicrobium</taxon>
    </lineage>
</organism>
<dbReference type="InterPro" id="IPR015500">
    <property type="entry name" value="Peptidase_S8_subtilisin-rel"/>
</dbReference>
<feature type="signal peptide" evidence="7">
    <location>
        <begin position="1"/>
        <end position="21"/>
    </location>
</feature>
<keyword evidence="3 7" id="KW-0732">Signal</keyword>
<evidence type="ECO:0000259" key="8">
    <source>
        <dbReference type="PROSITE" id="PS50093"/>
    </source>
</evidence>
<keyword evidence="11" id="KW-1185">Reference proteome</keyword>
<dbReference type="RefSeq" id="WP_109360507.1">
    <property type="nucleotide sequence ID" value="NZ_QFRJ01000015.1"/>
</dbReference>
<dbReference type="PANTHER" id="PTHR43399:SF4">
    <property type="entry name" value="CELL WALL-ASSOCIATED PROTEASE"/>
    <property type="match status" value="1"/>
</dbReference>
<dbReference type="InterPro" id="IPR013783">
    <property type="entry name" value="Ig-like_fold"/>
</dbReference>
<dbReference type="InterPro" id="IPR025667">
    <property type="entry name" value="SprB_repeat"/>
</dbReference>
<dbReference type="InterPro" id="IPR036116">
    <property type="entry name" value="FN3_sf"/>
</dbReference>
<dbReference type="Pfam" id="PF18962">
    <property type="entry name" value="Por_Secre_tail"/>
    <property type="match status" value="1"/>
</dbReference>
<dbReference type="OrthoDB" id="9792152at2"/>
<dbReference type="InterPro" id="IPR022398">
    <property type="entry name" value="Peptidase_S8_His-AS"/>
</dbReference>
<accession>A0A2U2X251</accession>
<comment type="caution">
    <text evidence="6">Lacks conserved residue(s) required for the propagation of feature annotation.</text>
</comment>
<dbReference type="PANTHER" id="PTHR43399">
    <property type="entry name" value="SUBTILISIN-RELATED"/>
    <property type="match status" value="1"/>
</dbReference>
<dbReference type="Gene3D" id="3.40.50.200">
    <property type="entry name" value="Peptidase S8/S53 domain"/>
    <property type="match status" value="1"/>
</dbReference>
<dbReference type="InterPro" id="IPR036852">
    <property type="entry name" value="Peptidase_S8/S53_dom_sf"/>
</dbReference>
<dbReference type="Pfam" id="PF20009">
    <property type="entry name" value="GEVED"/>
    <property type="match status" value="1"/>
</dbReference>
<comment type="caution">
    <text evidence="10">The sequence shown here is derived from an EMBL/GenBank/DDBJ whole genome shotgun (WGS) entry which is preliminary data.</text>
</comment>
<evidence type="ECO:0000259" key="9">
    <source>
        <dbReference type="PROSITE" id="PS50853"/>
    </source>
</evidence>
<evidence type="ECO:0000256" key="3">
    <source>
        <dbReference type="ARBA" id="ARBA00022729"/>
    </source>
</evidence>
<dbReference type="SMART" id="SM00089">
    <property type="entry name" value="PKD"/>
    <property type="match status" value="1"/>
</dbReference>
<dbReference type="InterPro" id="IPR035986">
    <property type="entry name" value="PKD_dom_sf"/>
</dbReference>
<dbReference type="InterPro" id="IPR003137">
    <property type="entry name" value="PA_domain"/>
</dbReference>
<dbReference type="GO" id="GO:0006508">
    <property type="term" value="P:proteolysis"/>
    <property type="evidence" value="ECO:0007669"/>
    <property type="project" value="UniProtKB-KW"/>
</dbReference>
<dbReference type="GO" id="GO:0004252">
    <property type="term" value="F:serine-type endopeptidase activity"/>
    <property type="evidence" value="ECO:0007669"/>
    <property type="project" value="InterPro"/>
</dbReference>
<reference evidence="10 11" key="1">
    <citation type="submission" date="2018-05" db="EMBL/GenBank/DDBJ databases">
        <title>Brumimicrobium oceani sp. nov., isolated from coastal sediment.</title>
        <authorList>
            <person name="Kou Y."/>
        </authorList>
    </citation>
    <scope>NUCLEOTIDE SEQUENCE [LARGE SCALE GENOMIC DNA]</scope>
    <source>
        <strain evidence="10 11">C305</strain>
    </source>
</reference>
<dbReference type="InterPro" id="IPR022409">
    <property type="entry name" value="PKD/Chitinase_dom"/>
</dbReference>
<name>A0A2U2X251_9FLAO</name>
<dbReference type="PROSITE" id="PS50853">
    <property type="entry name" value="FN3"/>
    <property type="match status" value="1"/>
</dbReference>
<dbReference type="SUPFAM" id="SSF49265">
    <property type="entry name" value="Fibronectin type III"/>
    <property type="match status" value="1"/>
</dbReference>
<dbReference type="Pfam" id="PF00082">
    <property type="entry name" value="Peptidase_S8"/>
    <property type="match status" value="1"/>
</dbReference>
<evidence type="ECO:0000256" key="4">
    <source>
        <dbReference type="ARBA" id="ARBA00022801"/>
    </source>
</evidence>
<dbReference type="NCBIfam" id="TIGR04183">
    <property type="entry name" value="Por_Secre_tail"/>
    <property type="match status" value="1"/>
</dbReference>
<reference evidence="10 11" key="2">
    <citation type="submission" date="2018-05" db="EMBL/GenBank/DDBJ databases">
        <authorList>
            <person name="Lanie J.A."/>
            <person name="Ng W.-L."/>
            <person name="Kazmierczak K.M."/>
            <person name="Andrzejewski T.M."/>
            <person name="Davidsen T.M."/>
            <person name="Wayne K.J."/>
            <person name="Tettelin H."/>
            <person name="Glass J.I."/>
            <person name="Rusch D."/>
            <person name="Podicherti R."/>
            <person name="Tsui H.-C.T."/>
            <person name="Winkler M.E."/>
        </authorList>
    </citation>
    <scope>NUCLEOTIDE SEQUENCE [LARGE SCALE GENOMIC DNA]</scope>
    <source>
        <strain evidence="10 11">C305</strain>
    </source>
</reference>
<evidence type="ECO:0000256" key="5">
    <source>
        <dbReference type="ARBA" id="ARBA00022825"/>
    </source>
</evidence>
<feature type="domain" description="PKD" evidence="8">
    <location>
        <begin position="1005"/>
        <end position="1066"/>
    </location>
</feature>
<dbReference type="InterPro" id="IPR046450">
    <property type="entry name" value="PA_dom_sf"/>
</dbReference>
<sequence length="1151" mass="123809">MKNFILTPLFTCLIFTTSVWAQFENAISNQVMVRMQKGQNPKTIMNSLPVHFELTIESLLSQHADIWLFNFNDEQTNLSEVLSLLERQPPILYVQANRKVELRATPNDPLFGNQWHHNNIDSQLAWDITTGGTTPNGKEIVVALIESADLINHSDLQANQWVNTGEIPNNGIDDDGNGYVDDYNGWNVSSNDDNIGAGSHGTSCAGMMGAKGNNDLGVTGINWDLKIMDIAGYANPFTEANIVASYDYALNARLLWNQTNGARGAFVVATSSSWGIDGGNPANYPIWCSFYDDLGQAGILNVGATTNQNQDVDTFGDVPTTCASDYMVSVTATNSSDVIDFAGYGDQTIDLAAPGSNIYTTAQNNSYSSTSGTSFACPLTAGLIGLMYSIPCSSLEQAAMTNPQATTDMVRQALFNGVDQTPHLQSKTITGGRINAKNSIDLLMTSICSSCMPPNIINTETVYDYSADISFNETDPLNDYRVNIQVAGSGNWSNYTITDTSHTFTGLTSCTTYEYTVSSICDGEISNTSIINTFTTSGCGSCVDLPYCATGTNANPTSTFTVHSPASISGSYTYQATSNWGGNVENGYVFGELVLVDDGSANSSEGCNLLINNTEINGNIAVVQRGSCNFTVKAMNAQNAGATALIVINNVAGTMDMGGTNNNVTIPAVMISQSDGNTLLASINNGEQPLALLGVQNEWIEEFQIAGNTFTSGDDDGYGFNSNSFVLSSGQNYSFTLTPGFDGQALDQYSRIWVDLDQNGIFNSSELLYDQGNANSGTVNDIISIPANALLGKTRMRVQMAYQGFGSSALPNVCGNFTSGEIEDYCIEIKTNVSCNFTVTSTFSNPTCNEIQDGAITLNVSGGTPGYTYTWNNGMTNASIANLNTNNYSVIIEDLSGCDTTLFFPLVYDTQLSLIETINPPSCPGSLDGSITAIASGGTNFSYQWNNGPNSSTWNNVGAGNHQVTATDNNGCKITKGYTILDPIVAEPLPNFTTDNFYLMIEFNNNSQNAISYEWDFDDGNTSTDFEPTHTYINEGVYNVCLTAFGSCDTIVSCKSITVEKNDVGLNNEILEAKVNIYPNPAVDLVTIAKGMNDVAEAVIYAASGQIMGEITLLDESTQVAIQNWNSGVYFIHFKNDNGEFIFSKRLCVVK</sequence>
<comment type="similarity">
    <text evidence="1 6">Belongs to the peptidase S8 family.</text>
</comment>
<dbReference type="Gene3D" id="2.60.40.740">
    <property type="match status" value="1"/>
</dbReference>